<gene>
    <name evidence="1" type="ORF">A2127_00245</name>
</gene>
<evidence type="ECO:0000313" key="1">
    <source>
        <dbReference type="EMBL" id="OGG39380.1"/>
    </source>
</evidence>
<name>A0A1F6BR32_9BACT</name>
<organism evidence="1 2">
    <name type="scientific">Candidatus Jorgensenbacteria bacterium GWC1_48_12</name>
    <dbReference type="NCBI Taxonomy" id="1798469"/>
    <lineage>
        <taxon>Bacteria</taxon>
        <taxon>Candidatus Joergenseniibacteriota</taxon>
    </lineage>
</organism>
<proteinExistence type="predicted"/>
<dbReference type="AlphaFoldDB" id="A0A1F6BR32"/>
<dbReference type="EMBL" id="MFKI01000013">
    <property type="protein sequence ID" value="OGG39380.1"/>
    <property type="molecule type" value="Genomic_DNA"/>
</dbReference>
<sequence>MEPEADIYAVLESGSAHGSCENWLVSSPDDYQAAIEWFSRHPEYVNVLGTSAGFVRRHYRERAIAGLQEQLQNARRGVLETDCDGVSTFFLFDDALAHVRALQIPPEEIEDGLTVAGLRQVMARLVGFEAIKMIEDDRYWGLSDESGEGAYLGKPWYRDYGFTCTEMGLNEAHCRQVTEPPDRG</sequence>
<dbReference type="Proteomes" id="UP000179324">
    <property type="component" value="Unassembled WGS sequence"/>
</dbReference>
<protein>
    <submittedName>
        <fullName evidence="1">Uncharacterized protein</fullName>
    </submittedName>
</protein>
<evidence type="ECO:0000313" key="2">
    <source>
        <dbReference type="Proteomes" id="UP000179324"/>
    </source>
</evidence>
<reference evidence="1 2" key="1">
    <citation type="journal article" date="2016" name="Nat. Commun.">
        <title>Thousands of microbial genomes shed light on interconnected biogeochemical processes in an aquifer system.</title>
        <authorList>
            <person name="Anantharaman K."/>
            <person name="Brown C.T."/>
            <person name="Hug L.A."/>
            <person name="Sharon I."/>
            <person name="Castelle C.J."/>
            <person name="Probst A.J."/>
            <person name="Thomas B.C."/>
            <person name="Singh A."/>
            <person name="Wilkins M.J."/>
            <person name="Karaoz U."/>
            <person name="Brodie E.L."/>
            <person name="Williams K.H."/>
            <person name="Hubbard S.S."/>
            <person name="Banfield J.F."/>
        </authorList>
    </citation>
    <scope>NUCLEOTIDE SEQUENCE [LARGE SCALE GENOMIC DNA]</scope>
</reference>
<comment type="caution">
    <text evidence="1">The sequence shown here is derived from an EMBL/GenBank/DDBJ whole genome shotgun (WGS) entry which is preliminary data.</text>
</comment>
<accession>A0A1F6BR32</accession>